<name>A0ABT3L6K3_9CYAN</name>
<dbReference type="Proteomes" id="UP001526426">
    <property type="component" value="Unassembled WGS sequence"/>
</dbReference>
<proteinExistence type="predicted"/>
<protein>
    <submittedName>
        <fullName evidence="1">Bacteriophage antitermination protein Q</fullName>
    </submittedName>
</protein>
<gene>
    <name evidence="1" type="ORF">K4A83_11115</name>
</gene>
<dbReference type="RefSeq" id="WP_265264620.1">
    <property type="nucleotide sequence ID" value="NZ_JAIHOM010000047.1"/>
</dbReference>
<sequence>MVRFVDEEVAVLGAQDLAFMRRTVVYAHATPSPRRVSEGDMPARYDESFHGDRLPPAGPRRWAAEMKRASTRLVASQTRPKPKSSLPLPPWAFEDSKVVAAIRTLPADYQHWLRYAYADSREWSDEQGVTVALWQRFAPTLGNARPKTLKACQGLAHLAAQCHKSRKNSGKVLVEPARLQELLQITRANWDKHWGPRWHAMHGILNQLDREALEALWRVTK</sequence>
<evidence type="ECO:0000313" key="1">
    <source>
        <dbReference type="EMBL" id="MCW6036807.1"/>
    </source>
</evidence>
<organism evidence="1 2">
    <name type="scientific">Spirulina subsalsa FACHB-351</name>
    <dbReference type="NCBI Taxonomy" id="234711"/>
    <lineage>
        <taxon>Bacteria</taxon>
        <taxon>Bacillati</taxon>
        <taxon>Cyanobacteriota</taxon>
        <taxon>Cyanophyceae</taxon>
        <taxon>Spirulinales</taxon>
        <taxon>Spirulinaceae</taxon>
        <taxon>Spirulina</taxon>
    </lineage>
</organism>
<evidence type="ECO:0000313" key="2">
    <source>
        <dbReference type="Proteomes" id="UP001526426"/>
    </source>
</evidence>
<comment type="caution">
    <text evidence="1">The sequence shown here is derived from an EMBL/GenBank/DDBJ whole genome shotgun (WGS) entry which is preliminary data.</text>
</comment>
<keyword evidence="2" id="KW-1185">Reference proteome</keyword>
<dbReference type="EMBL" id="JAIHOM010000047">
    <property type="protein sequence ID" value="MCW6036807.1"/>
    <property type="molecule type" value="Genomic_DNA"/>
</dbReference>
<dbReference type="Pfam" id="PF06323">
    <property type="entry name" value="Phage_antiter_Q"/>
    <property type="match status" value="1"/>
</dbReference>
<reference evidence="1 2" key="1">
    <citation type="submission" date="2021-08" db="EMBL/GenBank/DDBJ databases">
        <title>Draft genome sequence of Spirulina subsalsa with high tolerance to salinity and hype-accumulation of phycocyanin.</title>
        <authorList>
            <person name="Pei H."/>
            <person name="Jiang L."/>
        </authorList>
    </citation>
    <scope>NUCLEOTIDE SEQUENCE [LARGE SCALE GENOMIC DNA]</scope>
    <source>
        <strain evidence="1 2">FACHB-351</strain>
    </source>
</reference>
<dbReference type="InterPro" id="IPR010455">
    <property type="entry name" value="Phage_82_GpQ"/>
</dbReference>
<accession>A0ABT3L6K3</accession>